<accession>A0A1W1CTN5</accession>
<name>A0A1W1CTN5_9ZZZZ</name>
<protein>
    <submittedName>
        <fullName evidence="1">Uncharacterized protein</fullName>
    </submittedName>
</protein>
<reference evidence="1" key="1">
    <citation type="submission" date="2016-10" db="EMBL/GenBank/DDBJ databases">
        <authorList>
            <person name="de Groot N.N."/>
        </authorList>
    </citation>
    <scope>NUCLEOTIDE SEQUENCE</scope>
</reference>
<organism evidence="1">
    <name type="scientific">hydrothermal vent metagenome</name>
    <dbReference type="NCBI Taxonomy" id="652676"/>
    <lineage>
        <taxon>unclassified sequences</taxon>
        <taxon>metagenomes</taxon>
        <taxon>ecological metagenomes</taxon>
    </lineage>
</organism>
<dbReference type="EMBL" id="FPHH01000118">
    <property type="protein sequence ID" value="SFV69085.1"/>
    <property type="molecule type" value="Genomic_DNA"/>
</dbReference>
<evidence type="ECO:0000313" key="1">
    <source>
        <dbReference type="EMBL" id="SFV69085.1"/>
    </source>
</evidence>
<sequence>MVNLDEFELDILNSVENNEWESKGDIDRRRVELQSIIKDQKKITIEFYSLSKFDSISFKD</sequence>
<gene>
    <name evidence="1" type="ORF">MNB_SM-5-138</name>
</gene>
<proteinExistence type="predicted"/>
<dbReference type="AlphaFoldDB" id="A0A1W1CTN5"/>